<accession>A0A151NGB3</accession>
<protein>
    <submittedName>
        <fullName evidence="2">Uncharacterized protein</fullName>
    </submittedName>
</protein>
<reference evidence="2 3" key="1">
    <citation type="journal article" date="2012" name="Genome Biol.">
        <title>Sequencing three crocodilian genomes to illuminate the evolution of archosaurs and amniotes.</title>
        <authorList>
            <person name="St John J.A."/>
            <person name="Braun E.L."/>
            <person name="Isberg S.R."/>
            <person name="Miles L.G."/>
            <person name="Chong A.Y."/>
            <person name="Gongora J."/>
            <person name="Dalzell P."/>
            <person name="Moran C."/>
            <person name="Bed'hom B."/>
            <person name="Abzhanov A."/>
            <person name="Burgess S.C."/>
            <person name="Cooksey A.M."/>
            <person name="Castoe T.A."/>
            <person name="Crawford N.G."/>
            <person name="Densmore L.D."/>
            <person name="Drew J.C."/>
            <person name="Edwards S.V."/>
            <person name="Faircloth B.C."/>
            <person name="Fujita M.K."/>
            <person name="Greenwold M.J."/>
            <person name="Hoffmann F.G."/>
            <person name="Howard J.M."/>
            <person name="Iguchi T."/>
            <person name="Janes D.E."/>
            <person name="Khan S.Y."/>
            <person name="Kohno S."/>
            <person name="de Koning A.J."/>
            <person name="Lance S.L."/>
            <person name="McCarthy F.M."/>
            <person name="McCormack J.E."/>
            <person name="Merchant M.E."/>
            <person name="Peterson D.G."/>
            <person name="Pollock D.D."/>
            <person name="Pourmand N."/>
            <person name="Raney B.J."/>
            <person name="Roessler K.A."/>
            <person name="Sanford J.R."/>
            <person name="Sawyer R.H."/>
            <person name="Schmidt C.J."/>
            <person name="Triplett E.W."/>
            <person name="Tuberville T.D."/>
            <person name="Venegas-Anaya M."/>
            <person name="Howard J.T."/>
            <person name="Jarvis E.D."/>
            <person name="Guillette L.J.Jr."/>
            <person name="Glenn T.C."/>
            <person name="Green R.E."/>
            <person name="Ray D.A."/>
        </authorList>
    </citation>
    <scope>NUCLEOTIDE SEQUENCE [LARGE SCALE GENOMIC DNA]</scope>
    <source>
        <strain evidence="2">KSC_2009_1</strain>
    </source>
</reference>
<dbReference type="Proteomes" id="UP000050525">
    <property type="component" value="Unassembled WGS sequence"/>
</dbReference>
<organism evidence="2 3">
    <name type="scientific">Alligator mississippiensis</name>
    <name type="common">American alligator</name>
    <dbReference type="NCBI Taxonomy" id="8496"/>
    <lineage>
        <taxon>Eukaryota</taxon>
        <taxon>Metazoa</taxon>
        <taxon>Chordata</taxon>
        <taxon>Craniata</taxon>
        <taxon>Vertebrata</taxon>
        <taxon>Euteleostomi</taxon>
        <taxon>Archelosauria</taxon>
        <taxon>Archosauria</taxon>
        <taxon>Crocodylia</taxon>
        <taxon>Alligatoridae</taxon>
        <taxon>Alligatorinae</taxon>
        <taxon>Alligator</taxon>
    </lineage>
</organism>
<dbReference type="AlphaFoldDB" id="A0A151NGB3"/>
<keyword evidence="3" id="KW-1185">Reference proteome</keyword>
<dbReference type="EMBL" id="AKHW03003120">
    <property type="protein sequence ID" value="KYO35790.1"/>
    <property type="molecule type" value="Genomic_DNA"/>
</dbReference>
<sequence>MKVRLMAHVGFSRHFCFGSGPAARSSVRTPFFYSRSLNTVRMVSSQNPAETPDITPKQLKIVLQVLIFCCPITSYCCAISSTNYAMFVKCGGGWKTAKENSNQAGSFAEDPKSPGSERKKGTPDGGDQVGL</sequence>
<comment type="caution">
    <text evidence="2">The sequence shown here is derived from an EMBL/GenBank/DDBJ whole genome shotgun (WGS) entry which is preliminary data.</text>
</comment>
<proteinExistence type="predicted"/>
<evidence type="ECO:0000313" key="3">
    <source>
        <dbReference type="Proteomes" id="UP000050525"/>
    </source>
</evidence>
<feature type="compositionally biased region" description="Basic and acidic residues" evidence="1">
    <location>
        <begin position="109"/>
        <end position="122"/>
    </location>
</feature>
<gene>
    <name evidence="2" type="ORF">Y1Q_0010212</name>
</gene>
<name>A0A151NGB3_ALLMI</name>
<feature type="region of interest" description="Disordered" evidence="1">
    <location>
        <begin position="98"/>
        <end position="131"/>
    </location>
</feature>
<evidence type="ECO:0000256" key="1">
    <source>
        <dbReference type="SAM" id="MobiDB-lite"/>
    </source>
</evidence>
<evidence type="ECO:0000313" key="2">
    <source>
        <dbReference type="EMBL" id="KYO35790.1"/>
    </source>
</evidence>